<evidence type="ECO:0000256" key="1">
    <source>
        <dbReference type="ARBA" id="ARBA00008007"/>
    </source>
</evidence>
<comment type="caution">
    <text evidence="3">The sequence shown here is derived from an EMBL/GenBank/DDBJ whole genome shotgun (WGS) entry which is preliminary data.</text>
</comment>
<organism evidence="3 4">
    <name type="scientific">Candidatus Scatomorpha pullistercoris</name>
    <dbReference type="NCBI Taxonomy" id="2840929"/>
    <lineage>
        <taxon>Bacteria</taxon>
        <taxon>Bacillati</taxon>
        <taxon>Bacillota</taxon>
        <taxon>Clostridia</taxon>
        <taxon>Eubacteriales</taxon>
        <taxon>Candidatus Scatomorpha</taxon>
    </lineage>
</organism>
<reference evidence="3" key="1">
    <citation type="submission" date="2020-10" db="EMBL/GenBank/DDBJ databases">
        <authorList>
            <person name="Gilroy R."/>
        </authorList>
    </citation>
    <scope>NUCLEOTIDE SEQUENCE</scope>
    <source>
        <strain evidence="3">ChiHecec3B27-6122</strain>
    </source>
</reference>
<gene>
    <name evidence="3" type="ORF">IAD42_02265</name>
</gene>
<sequence>MCADCERDLPYTKPTERAGTDFVEACVAPLRYEGAVREALHRYKFQGVTAYAGVFGRLVAECVQERLKGEYDLISWVPLSSERLKERGYDQAMLIAMAAALELNDVAVETLRKKKNVAPQSGTGSLEKRRANISGAYETIDHELVEGRRILLIDDIITTGATVSECARMLGMAGAESVVCAAVAKVD</sequence>
<accession>A0A9D1K7F1</accession>
<evidence type="ECO:0000259" key="2">
    <source>
        <dbReference type="Pfam" id="PF00156"/>
    </source>
</evidence>
<protein>
    <submittedName>
        <fullName evidence="3">ComF family protein</fullName>
    </submittedName>
</protein>
<dbReference type="InterPro" id="IPR051910">
    <property type="entry name" value="ComF/GntX_DNA_util-trans"/>
</dbReference>
<dbReference type="PANTHER" id="PTHR47505:SF1">
    <property type="entry name" value="DNA UTILIZATION PROTEIN YHGH"/>
    <property type="match status" value="1"/>
</dbReference>
<dbReference type="Pfam" id="PF00156">
    <property type="entry name" value="Pribosyltran"/>
    <property type="match status" value="1"/>
</dbReference>
<dbReference type="CDD" id="cd06223">
    <property type="entry name" value="PRTases_typeI"/>
    <property type="match status" value="1"/>
</dbReference>
<dbReference type="InterPro" id="IPR000836">
    <property type="entry name" value="PRTase_dom"/>
</dbReference>
<dbReference type="EMBL" id="DVJS01000050">
    <property type="protein sequence ID" value="HIS96778.1"/>
    <property type="molecule type" value="Genomic_DNA"/>
</dbReference>
<reference evidence="3" key="2">
    <citation type="journal article" date="2021" name="PeerJ">
        <title>Extensive microbial diversity within the chicken gut microbiome revealed by metagenomics and culture.</title>
        <authorList>
            <person name="Gilroy R."/>
            <person name="Ravi A."/>
            <person name="Getino M."/>
            <person name="Pursley I."/>
            <person name="Horton D.L."/>
            <person name="Alikhan N.F."/>
            <person name="Baker D."/>
            <person name="Gharbi K."/>
            <person name="Hall N."/>
            <person name="Watson M."/>
            <person name="Adriaenssens E.M."/>
            <person name="Foster-Nyarko E."/>
            <person name="Jarju S."/>
            <person name="Secka A."/>
            <person name="Antonio M."/>
            <person name="Oren A."/>
            <person name="Chaudhuri R.R."/>
            <person name="La Ragione R."/>
            <person name="Hildebrand F."/>
            <person name="Pallen M.J."/>
        </authorList>
    </citation>
    <scope>NUCLEOTIDE SEQUENCE</scope>
    <source>
        <strain evidence="3">ChiHecec3B27-6122</strain>
    </source>
</reference>
<dbReference type="InterPro" id="IPR029057">
    <property type="entry name" value="PRTase-like"/>
</dbReference>
<dbReference type="AlphaFoldDB" id="A0A9D1K7F1"/>
<evidence type="ECO:0000313" key="4">
    <source>
        <dbReference type="Proteomes" id="UP000886876"/>
    </source>
</evidence>
<comment type="similarity">
    <text evidence="1">Belongs to the ComF/GntX family.</text>
</comment>
<dbReference type="PANTHER" id="PTHR47505">
    <property type="entry name" value="DNA UTILIZATION PROTEIN YHGH"/>
    <property type="match status" value="1"/>
</dbReference>
<evidence type="ECO:0000313" key="3">
    <source>
        <dbReference type="EMBL" id="HIS96778.1"/>
    </source>
</evidence>
<dbReference type="SUPFAM" id="SSF53271">
    <property type="entry name" value="PRTase-like"/>
    <property type="match status" value="1"/>
</dbReference>
<feature type="domain" description="Phosphoribosyltransferase" evidence="2">
    <location>
        <begin position="94"/>
        <end position="184"/>
    </location>
</feature>
<dbReference type="Gene3D" id="3.40.50.2020">
    <property type="match status" value="1"/>
</dbReference>
<proteinExistence type="inferred from homology"/>
<dbReference type="Proteomes" id="UP000886876">
    <property type="component" value="Unassembled WGS sequence"/>
</dbReference>
<name>A0A9D1K7F1_9FIRM</name>